<dbReference type="InterPro" id="IPR001309">
    <property type="entry name" value="Pept_C14_p20"/>
</dbReference>
<dbReference type="InterPro" id="IPR033139">
    <property type="entry name" value="Caspase_cys_AS"/>
</dbReference>
<accession>A0A8B7ZZ57</accession>
<keyword evidence="5" id="KW-0645">Protease</keyword>
<keyword evidence="9" id="KW-0068">Autocatalytic cleavage</keyword>
<evidence type="ECO:0000256" key="15">
    <source>
        <dbReference type="ARBA" id="ARBA00029534"/>
    </source>
</evidence>
<evidence type="ECO:0000256" key="1">
    <source>
        <dbReference type="ARBA" id="ARBA00004123"/>
    </source>
</evidence>
<evidence type="ECO:0000256" key="6">
    <source>
        <dbReference type="ARBA" id="ARBA00022703"/>
    </source>
</evidence>
<dbReference type="GO" id="GO:0005737">
    <property type="term" value="C:cytoplasm"/>
    <property type="evidence" value="ECO:0007669"/>
    <property type="project" value="UniProtKB-SubCell"/>
</dbReference>
<gene>
    <name evidence="22" type="primary">LOC110990159</name>
</gene>
<dbReference type="GO" id="GO:0005634">
    <property type="term" value="C:nucleus"/>
    <property type="evidence" value="ECO:0007669"/>
    <property type="project" value="UniProtKB-SubCell"/>
</dbReference>
<dbReference type="GeneID" id="110990159"/>
<evidence type="ECO:0000256" key="11">
    <source>
        <dbReference type="ARBA" id="ARBA00023242"/>
    </source>
</evidence>
<dbReference type="InterPro" id="IPR002398">
    <property type="entry name" value="Pept_C14"/>
</dbReference>
<dbReference type="Gene3D" id="3.40.50.1460">
    <property type="match status" value="1"/>
</dbReference>
<evidence type="ECO:0000256" key="12">
    <source>
        <dbReference type="ARBA" id="ARBA00029356"/>
    </source>
</evidence>
<comment type="similarity">
    <text evidence="3 17">Belongs to the peptidase C14A family.</text>
</comment>
<feature type="active site" evidence="16">
    <location>
        <position position="169"/>
    </location>
</feature>
<dbReference type="OrthoDB" id="6116485at2759"/>
<dbReference type="GO" id="GO:0004197">
    <property type="term" value="F:cysteine-type endopeptidase activity"/>
    <property type="evidence" value="ECO:0007669"/>
    <property type="project" value="InterPro"/>
</dbReference>
<evidence type="ECO:0000256" key="10">
    <source>
        <dbReference type="ARBA" id="ARBA00023145"/>
    </source>
</evidence>
<feature type="region of interest" description="Disordered" evidence="18">
    <location>
        <begin position="1"/>
        <end position="53"/>
    </location>
</feature>
<dbReference type="PROSITE" id="PS01122">
    <property type="entry name" value="CASPASE_CYS"/>
    <property type="match status" value="1"/>
</dbReference>
<keyword evidence="10" id="KW-0865">Zymogen</keyword>
<dbReference type="PRINTS" id="PR00376">
    <property type="entry name" value="IL1BCENZYME"/>
</dbReference>
<sequence>MSTSENQEAHAPSEINTAKESEERPSGSGTATDARTGIKAGSISSPIGRPALRGAGYQARNDQSSAFRFPGFIESLTDEAQLRYRMDHPKRGLAMVFNHENFSMSVGMNRRIGTELDARNLRKHLGKIGFEVVVFQDLRIGEIKRQFERAAFEMDHSDSDCFLCAFLTHGDDGIIYGYDGTLPIQDLFDYFRGENCPSLVGKPKIFLVQACRGDKHEIGLETDALGDKDEPDSYGYTVVDGGPTPTVPAGADMLICYSVTQGFYSHRDTSLGSWFIQALSQVMEKYGSTMEFTTILTVVNRLVAQRSVERCLDPSMIGKKQIPCFMSMLTKQLVFTPK</sequence>
<comment type="subcellular location">
    <subcellularLocation>
        <location evidence="2">Cytoplasm</location>
    </subcellularLocation>
    <subcellularLocation>
        <location evidence="1">Nucleus</location>
    </subcellularLocation>
</comment>
<keyword evidence="8" id="KW-0788">Thiol protease</keyword>
<dbReference type="PROSITE" id="PS01121">
    <property type="entry name" value="CASPASE_HIS"/>
    <property type="match status" value="1"/>
</dbReference>
<evidence type="ECO:0000256" key="3">
    <source>
        <dbReference type="ARBA" id="ARBA00010134"/>
    </source>
</evidence>
<dbReference type="InterPro" id="IPR011600">
    <property type="entry name" value="Pept_C14_caspase"/>
</dbReference>
<dbReference type="OMA" id="CEMIRKH"/>
<comment type="subunit">
    <text evidence="13">Heterotetramer that consists of two anti-parallel arranged heterodimers, each one formed by a 18 kDa (Caspase-6 subunit p18) and a 11 kDa (Caspase-6 subunit p11) subunit.</text>
</comment>
<dbReference type="RefSeq" id="XP_022110709.1">
    <property type="nucleotide sequence ID" value="XM_022255017.1"/>
</dbReference>
<evidence type="ECO:0000313" key="22">
    <source>
        <dbReference type="RefSeq" id="XP_022110709.1"/>
    </source>
</evidence>
<dbReference type="PANTHER" id="PTHR10454">
    <property type="entry name" value="CASPASE"/>
    <property type="match status" value="1"/>
</dbReference>
<dbReference type="KEGG" id="aplc:110990159"/>
<proteinExistence type="inferred from homology"/>
<keyword evidence="7" id="KW-0378">Hydrolase</keyword>
<dbReference type="SMART" id="SM00115">
    <property type="entry name" value="CASc"/>
    <property type="match status" value="1"/>
</dbReference>
<reference evidence="22" key="1">
    <citation type="submission" date="2025-08" db="UniProtKB">
        <authorList>
            <consortium name="RefSeq"/>
        </authorList>
    </citation>
    <scope>IDENTIFICATION</scope>
</reference>
<keyword evidence="6" id="KW-0053">Apoptosis</keyword>
<evidence type="ECO:0000256" key="4">
    <source>
        <dbReference type="ARBA" id="ARBA00022490"/>
    </source>
</evidence>
<dbReference type="InterPro" id="IPR002138">
    <property type="entry name" value="Pept_C14_p10"/>
</dbReference>
<keyword evidence="4" id="KW-0963">Cytoplasm</keyword>
<dbReference type="InterPro" id="IPR029030">
    <property type="entry name" value="Caspase-like_dom_sf"/>
</dbReference>
<dbReference type="Proteomes" id="UP000694845">
    <property type="component" value="Unplaced"/>
</dbReference>
<feature type="active site" evidence="16">
    <location>
        <position position="211"/>
    </location>
</feature>
<evidence type="ECO:0000256" key="16">
    <source>
        <dbReference type="PIRSR" id="PIRSR038001-1"/>
    </source>
</evidence>
<dbReference type="FunFam" id="3.40.50.1460:FF:000001">
    <property type="entry name" value="Caspase-3 preproprotein"/>
    <property type="match status" value="1"/>
</dbReference>
<evidence type="ECO:0000259" key="20">
    <source>
        <dbReference type="PROSITE" id="PS50208"/>
    </source>
</evidence>
<dbReference type="CTD" id="839"/>
<dbReference type="PANTHER" id="PTHR10454:SF206">
    <property type="entry name" value="CASPASE-6"/>
    <property type="match status" value="1"/>
</dbReference>
<evidence type="ECO:0000256" key="8">
    <source>
        <dbReference type="ARBA" id="ARBA00022807"/>
    </source>
</evidence>
<feature type="domain" description="Caspase family p10" evidence="19">
    <location>
        <begin position="243"/>
        <end position="337"/>
    </location>
</feature>
<evidence type="ECO:0000256" key="9">
    <source>
        <dbReference type="ARBA" id="ARBA00022813"/>
    </source>
</evidence>
<protein>
    <recommendedName>
        <fullName evidence="15">Caspase-6</fullName>
        <ecNumber evidence="14">3.4.22.59</ecNumber>
    </recommendedName>
</protein>
<dbReference type="PROSITE" id="PS50207">
    <property type="entry name" value="CASPASE_P10"/>
    <property type="match status" value="1"/>
</dbReference>
<dbReference type="GO" id="GO:0043525">
    <property type="term" value="P:positive regulation of neuron apoptotic process"/>
    <property type="evidence" value="ECO:0007669"/>
    <property type="project" value="TreeGrafter"/>
</dbReference>
<evidence type="ECO:0000256" key="18">
    <source>
        <dbReference type="SAM" id="MobiDB-lite"/>
    </source>
</evidence>
<evidence type="ECO:0000256" key="13">
    <source>
        <dbReference type="ARBA" id="ARBA00029473"/>
    </source>
</evidence>
<organism evidence="21 22">
    <name type="scientific">Acanthaster planci</name>
    <name type="common">Crown-of-thorns starfish</name>
    <dbReference type="NCBI Taxonomy" id="133434"/>
    <lineage>
        <taxon>Eukaryota</taxon>
        <taxon>Metazoa</taxon>
        <taxon>Echinodermata</taxon>
        <taxon>Eleutherozoa</taxon>
        <taxon>Asterozoa</taxon>
        <taxon>Asteroidea</taxon>
        <taxon>Valvatacea</taxon>
        <taxon>Valvatida</taxon>
        <taxon>Acanthasteridae</taxon>
        <taxon>Acanthaster</taxon>
    </lineage>
</organism>
<dbReference type="InterPro" id="IPR015917">
    <property type="entry name" value="Pept_C14A"/>
</dbReference>
<evidence type="ECO:0000256" key="5">
    <source>
        <dbReference type="ARBA" id="ARBA00022670"/>
    </source>
</evidence>
<evidence type="ECO:0000259" key="19">
    <source>
        <dbReference type="PROSITE" id="PS50207"/>
    </source>
</evidence>
<dbReference type="Pfam" id="PF00656">
    <property type="entry name" value="Peptidase_C14"/>
    <property type="match status" value="1"/>
</dbReference>
<feature type="domain" description="Caspase family p20" evidence="20">
    <location>
        <begin position="90"/>
        <end position="215"/>
    </location>
</feature>
<evidence type="ECO:0000256" key="7">
    <source>
        <dbReference type="ARBA" id="ARBA00022801"/>
    </source>
</evidence>
<dbReference type="GO" id="GO:0006508">
    <property type="term" value="P:proteolysis"/>
    <property type="evidence" value="ECO:0007669"/>
    <property type="project" value="UniProtKB-KW"/>
</dbReference>
<dbReference type="SUPFAM" id="SSF52129">
    <property type="entry name" value="Caspase-like"/>
    <property type="match status" value="1"/>
</dbReference>
<name>A0A8B7ZZ57_ACAPL</name>
<dbReference type="InterPro" id="IPR016129">
    <property type="entry name" value="Caspase_his_AS"/>
</dbReference>
<dbReference type="GO" id="GO:0006915">
    <property type="term" value="P:apoptotic process"/>
    <property type="evidence" value="ECO:0007669"/>
    <property type="project" value="UniProtKB-KW"/>
</dbReference>
<evidence type="ECO:0000256" key="17">
    <source>
        <dbReference type="RuleBase" id="RU003971"/>
    </source>
</evidence>
<evidence type="ECO:0000313" key="21">
    <source>
        <dbReference type="Proteomes" id="UP000694845"/>
    </source>
</evidence>
<comment type="catalytic activity">
    <reaction evidence="12">
        <text>Strict requirement for Asp at position P1 and has a preferred cleavage sequence of Val-Glu-His-Asp-|-.</text>
        <dbReference type="EC" id="3.4.22.59"/>
    </reaction>
</comment>
<keyword evidence="11" id="KW-0539">Nucleus</keyword>
<dbReference type="CDD" id="cd00032">
    <property type="entry name" value="CASc"/>
    <property type="match status" value="1"/>
</dbReference>
<evidence type="ECO:0000256" key="2">
    <source>
        <dbReference type="ARBA" id="ARBA00004496"/>
    </source>
</evidence>
<dbReference type="PIRSF" id="PIRSF038001">
    <property type="entry name" value="Caspase_ICE"/>
    <property type="match status" value="1"/>
</dbReference>
<evidence type="ECO:0000256" key="14">
    <source>
        <dbReference type="ARBA" id="ARBA00029486"/>
    </source>
</evidence>
<dbReference type="AlphaFoldDB" id="A0A8B7ZZ57"/>
<dbReference type="EC" id="3.4.22.59" evidence="14"/>
<keyword evidence="21" id="KW-1185">Reference proteome</keyword>
<dbReference type="PROSITE" id="PS50208">
    <property type="entry name" value="CASPASE_P20"/>
    <property type="match status" value="1"/>
</dbReference>